<keyword evidence="1" id="KW-0812">Transmembrane</keyword>
<comment type="caution">
    <text evidence="2">The sequence shown here is derived from an EMBL/GenBank/DDBJ whole genome shotgun (WGS) entry which is preliminary data.</text>
</comment>
<dbReference type="AlphaFoldDB" id="A0A917AF28"/>
<dbReference type="Pfam" id="PF09997">
    <property type="entry name" value="DUF2238"/>
    <property type="match status" value="1"/>
</dbReference>
<keyword evidence="1" id="KW-1133">Transmembrane helix</keyword>
<name>A0A917AF28_9RHOB</name>
<feature type="transmembrane region" description="Helical" evidence="1">
    <location>
        <begin position="62"/>
        <end position="80"/>
    </location>
</feature>
<dbReference type="Proteomes" id="UP000606730">
    <property type="component" value="Unassembled WGS sequence"/>
</dbReference>
<gene>
    <name evidence="2" type="ORF">GCM10011517_13510</name>
</gene>
<evidence type="ECO:0000256" key="1">
    <source>
        <dbReference type="SAM" id="Phobius"/>
    </source>
</evidence>
<dbReference type="RefSeq" id="WP_229666121.1">
    <property type="nucleotide sequence ID" value="NZ_BMKN01000001.1"/>
</dbReference>
<sequence length="212" mass="24150">MKTMSRYTILIKAIRLFLVGELIFSGISGQWSVAFVSIWTLLISYVPTVISRRLGVQLPVQLLALITLFIFATLFLGEVWDFYGRYWWWDVVLHGGSAMAFGLMGVVFVLLLFEGDRYAAPPFAMSVLAFCVAISIGASWEVFEFLMDQIFGLNMQKSGLMDTMWDMIVDMIGAFIGATIGFFYLKGRELGGSAGMIREFIRLNRQFFRRHR</sequence>
<protein>
    <recommendedName>
        <fullName evidence="4">Membrane protein YjdF</fullName>
    </recommendedName>
</protein>
<reference evidence="2" key="1">
    <citation type="journal article" date="2014" name="Int. J. Syst. Evol. Microbiol.">
        <title>Complete genome sequence of Corynebacterium casei LMG S-19264T (=DSM 44701T), isolated from a smear-ripened cheese.</title>
        <authorList>
            <consortium name="US DOE Joint Genome Institute (JGI-PGF)"/>
            <person name="Walter F."/>
            <person name="Albersmeier A."/>
            <person name="Kalinowski J."/>
            <person name="Ruckert C."/>
        </authorList>
    </citation>
    <scope>NUCLEOTIDE SEQUENCE</scope>
    <source>
        <strain evidence="2">CGMCC 1.16012</strain>
    </source>
</reference>
<evidence type="ECO:0000313" key="2">
    <source>
        <dbReference type="EMBL" id="GGE47050.1"/>
    </source>
</evidence>
<feature type="transmembrane region" description="Helical" evidence="1">
    <location>
        <begin position="33"/>
        <end position="50"/>
    </location>
</feature>
<reference evidence="2" key="2">
    <citation type="submission" date="2020-09" db="EMBL/GenBank/DDBJ databases">
        <authorList>
            <person name="Sun Q."/>
            <person name="Zhou Y."/>
        </authorList>
    </citation>
    <scope>NUCLEOTIDE SEQUENCE</scope>
    <source>
        <strain evidence="2">CGMCC 1.16012</strain>
    </source>
</reference>
<accession>A0A917AF28</accession>
<keyword evidence="1" id="KW-0472">Membrane</keyword>
<feature type="transmembrane region" description="Helical" evidence="1">
    <location>
        <begin position="123"/>
        <end position="143"/>
    </location>
</feature>
<dbReference type="EMBL" id="BMKN01000001">
    <property type="protein sequence ID" value="GGE47050.1"/>
    <property type="molecule type" value="Genomic_DNA"/>
</dbReference>
<dbReference type="InterPro" id="IPR014509">
    <property type="entry name" value="YjdF-like"/>
</dbReference>
<keyword evidence="3" id="KW-1185">Reference proteome</keyword>
<feature type="transmembrane region" description="Helical" evidence="1">
    <location>
        <begin position="163"/>
        <end position="185"/>
    </location>
</feature>
<organism evidence="2 3">
    <name type="scientific">Actibacterium pelagium</name>
    <dbReference type="NCBI Taxonomy" id="2029103"/>
    <lineage>
        <taxon>Bacteria</taxon>
        <taxon>Pseudomonadati</taxon>
        <taxon>Pseudomonadota</taxon>
        <taxon>Alphaproteobacteria</taxon>
        <taxon>Rhodobacterales</taxon>
        <taxon>Roseobacteraceae</taxon>
        <taxon>Actibacterium</taxon>
    </lineage>
</organism>
<evidence type="ECO:0000313" key="3">
    <source>
        <dbReference type="Proteomes" id="UP000606730"/>
    </source>
</evidence>
<evidence type="ECO:0008006" key="4">
    <source>
        <dbReference type="Google" id="ProtNLM"/>
    </source>
</evidence>
<feature type="transmembrane region" description="Helical" evidence="1">
    <location>
        <begin position="86"/>
        <end position="111"/>
    </location>
</feature>
<proteinExistence type="predicted"/>